<dbReference type="CDD" id="cd05280">
    <property type="entry name" value="MDR_yhdh_yhfp"/>
    <property type="match status" value="1"/>
</dbReference>
<dbReference type="PANTHER" id="PTHR43677">
    <property type="entry name" value="SHORT-CHAIN DEHYDROGENASE/REDUCTASE"/>
    <property type="match status" value="1"/>
</dbReference>
<dbReference type="SUPFAM" id="SSF50129">
    <property type="entry name" value="GroES-like"/>
    <property type="match status" value="1"/>
</dbReference>
<reference evidence="2 3" key="1">
    <citation type="submission" date="2023-04" db="EMBL/GenBank/DDBJ databases">
        <title>Fusibacter bizertensis strain WBS, isolated from littoral bottom sediments of the Arctic seas - biochemical and genomic analysis.</title>
        <authorList>
            <person name="Brioukhanov A.L."/>
        </authorList>
    </citation>
    <scope>NUCLEOTIDE SEQUENCE [LARGE SCALE GENOMIC DNA]</scope>
    <source>
        <strain evidence="2 3">WBS</strain>
    </source>
</reference>
<name>A0ABT6NCJ5_9FIRM</name>
<dbReference type="InterPro" id="IPR036291">
    <property type="entry name" value="NAD(P)-bd_dom_sf"/>
</dbReference>
<dbReference type="Proteomes" id="UP001158045">
    <property type="component" value="Unassembled WGS sequence"/>
</dbReference>
<dbReference type="RefSeq" id="WP_281093978.1">
    <property type="nucleotide sequence ID" value="NZ_JARYZI010000004.1"/>
</dbReference>
<evidence type="ECO:0000313" key="3">
    <source>
        <dbReference type="Proteomes" id="UP001158045"/>
    </source>
</evidence>
<dbReference type="InterPro" id="IPR011032">
    <property type="entry name" value="GroES-like_sf"/>
</dbReference>
<dbReference type="Gene3D" id="3.90.180.10">
    <property type="entry name" value="Medium-chain alcohol dehydrogenases, catalytic domain"/>
    <property type="match status" value="1"/>
</dbReference>
<dbReference type="InterPro" id="IPR020843">
    <property type="entry name" value="ER"/>
</dbReference>
<dbReference type="InterPro" id="IPR013154">
    <property type="entry name" value="ADH-like_N"/>
</dbReference>
<accession>A0ABT6NCJ5</accession>
<sequence length="331" mass="35929">MNNEFKAIVVREKDGEVSHSIERITTEMLSEGDVLIKVAYSSVNFKDMLAVQTKGGVIRDYPMIPGIDLSGTVVSSENSKFKVGQDVLVTGFQTGMSHTGGFSEYVRVPAEWVVALPKGLSHRDAMVIGTAGFTAALSIMTLESKGMSPDMDQEILVTGASGGVGSVAIQLLRESGYKKINALAREENEIEKLLSIGATKVLLARDVFPEKPKVLDTQKFHYVLDVVGGEVASGILPQIYYGGSMSMCGNAGGIKFNATVMPFILRGVSILGVDSVNFPIEKRDAIWTRFANEWHIMSQAIVKDVVMEELDEVFKNIKAGSHTGRHVLKIV</sequence>
<organism evidence="2 3">
    <name type="scientific">Fusibacter bizertensis</name>
    <dbReference type="NCBI Taxonomy" id="1488331"/>
    <lineage>
        <taxon>Bacteria</taxon>
        <taxon>Bacillati</taxon>
        <taxon>Bacillota</taxon>
        <taxon>Clostridia</taxon>
        <taxon>Eubacteriales</taxon>
        <taxon>Eubacteriales Family XII. Incertae Sedis</taxon>
        <taxon>Fusibacter</taxon>
    </lineage>
</organism>
<dbReference type="Gene3D" id="3.40.50.720">
    <property type="entry name" value="NAD(P)-binding Rossmann-like Domain"/>
    <property type="match status" value="1"/>
</dbReference>
<dbReference type="EMBL" id="JARYZI010000004">
    <property type="protein sequence ID" value="MDH8678150.1"/>
    <property type="molecule type" value="Genomic_DNA"/>
</dbReference>
<feature type="domain" description="Enoyl reductase (ER)" evidence="1">
    <location>
        <begin position="19"/>
        <end position="328"/>
    </location>
</feature>
<dbReference type="InterPro" id="IPR014188">
    <property type="entry name" value="Acrylyl-CoA_reductase_AcuI"/>
</dbReference>
<dbReference type="SMART" id="SM00829">
    <property type="entry name" value="PKS_ER"/>
    <property type="match status" value="1"/>
</dbReference>
<keyword evidence="3" id="KW-1185">Reference proteome</keyword>
<dbReference type="PANTHER" id="PTHR43677:SF1">
    <property type="entry name" value="ACRYLYL-COA REDUCTASE ACUI-RELATED"/>
    <property type="match status" value="1"/>
</dbReference>
<dbReference type="Pfam" id="PF00107">
    <property type="entry name" value="ADH_zinc_N"/>
    <property type="match status" value="1"/>
</dbReference>
<proteinExistence type="predicted"/>
<evidence type="ECO:0000313" key="2">
    <source>
        <dbReference type="EMBL" id="MDH8678150.1"/>
    </source>
</evidence>
<evidence type="ECO:0000259" key="1">
    <source>
        <dbReference type="SMART" id="SM00829"/>
    </source>
</evidence>
<dbReference type="InterPro" id="IPR051397">
    <property type="entry name" value="Zn-ADH-like_protein"/>
</dbReference>
<dbReference type="Pfam" id="PF08240">
    <property type="entry name" value="ADH_N"/>
    <property type="match status" value="1"/>
</dbReference>
<dbReference type="InterPro" id="IPR013149">
    <property type="entry name" value="ADH-like_C"/>
</dbReference>
<protein>
    <submittedName>
        <fullName evidence="2">YhdH/YhfP family quinone oxidoreductase</fullName>
    </submittedName>
</protein>
<gene>
    <name evidence="2" type="ORF">QE109_08320</name>
</gene>
<dbReference type="NCBIfam" id="TIGR02823">
    <property type="entry name" value="oxido_YhdH"/>
    <property type="match status" value="1"/>
</dbReference>
<dbReference type="SUPFAM" id="SSF51735">
    <property type="entry name" value="NAD(P)-binding Rossmann-fold domains"/>
    <property type="match status" value="1"/>
</dbReference>
<comment type="caution">
    <text evidence="2">The sequence shown here is derived from an EMBL/GenBank/DDBJ whole genome shotgun (WGS) entry which is preliminary data.</text>
</comment>